<dbReference type="InterPro" id="IPR005754">
    <property type="entry name" value="Sortase"/>
</dbReference>
<reference evidence="4 5" key="1">
    <citation type="submission" date="2016-11" db="EMBL/GenBank/DDBJ databases">
        <authorList>
            <person name="Jaros S."/>
            <person name="Januszkiewicz K."/>
            <person name="Wedrychowicz H."/>
        </authorList>
    </citation>
    <scope>NUCLEOTIDE SEQUENCE [LARGE SCALE GENOMIC DNA]</scope>
    <source>
        <strain evidence="4 5">DSM 6191</strain>
    </source>
</reference>
<dbReference type="SUPFAM" id="SSF63817">
    <property type="entry name" value="Sortase"/>
    <property type="match status" value="1"/>
</dbReference>
<evidence type="ECO:0000313" key="4">
    <source>
        <dbReference type="EMBL" id="SHI53521.1"/>
    </source>
</evidence>
<keyword evidence="3" id="KW-1133">Transmembrane helix</keyword>
<dbReference type="Pfam" id="PF04203">
    <property type="entry name" value="Sortase"/>
    <property type="match status" value="1"/>
</dbReference>
<keyword evidence="1" id="KW-0378">Hydrolase</keyword>
<name>A0A1M6BY27_9CLOT</name>
<dbReference type="RefSeq" id="WP_073022315.1">
    <property type="nucleotide sequence ID" value="NZ_FQXU01000015.1"/>
</dbReference>
<dbReference type="InterPro" id="IPR042000">
    <property type="entry name" value="Sortase_D_2"/>
</dbReference>
<feature type="active site" description="Acyl-thioester intermediate" evidence="2">
    <location>
        <position position="174"/>
    </location>
</feature>
<dbReference type="InterPro" id="IPR023365">
    <property type="entry name" value="Sortase_dom-sf"/>
</dbReference>
<dbReference type="GO" id="GO:0016787">
    <property type="term" value="F:hydrolase activity"/>
    <property type="evidence" value="ECO:0007669"/>
    <property type="project" value="UniProtKB-KW"/>
</dbReference>
<sequence>MKNKIRNIVGVILILVGVIIVAWVGNEKYIAYKEQQKLKLAFDEVLNQSYEEGTSVTNESGSSEVTIPPMGLLKIPKINVETAVVEGVELSTLRYAIGHFPETAKAGEKGNFALAAHNDRFFKDVDELVKGDEIIIKTKENEYVYEVNDSFIVEPEQVSVLDATKDSTITLVTCTPGGKKRLIIKGVLKV</sequence>
<dbReference type="Gene3D" id="2.40.260.10">
    <property type="entry name" value="Sortase"/>
    <property type="match status" value="1"/>
</dbReference>
<dbReference type="AlphaFoldDB" id="A0A1M6BY27"/>
<dbReference type="CDD" id="cd06166">
    <property type="entry name" value="Sortase_D_2"/>
    <property type="match status" value="1"/>
</dbReference>
<feature type="transmembrane region" description="Helical" evidence="3">
    <location>
        <begin position="7"/>
        <end position="25"/>
    </location>
</feature>
<evidence type="ECO:0000313" key="5">
    <source>
        <dbReference type="Proteomes" id="UP000184241"/>
    </source>
</evidence>
<accession>A0A1M6BY27</accession>
<organism evidence="4 5">
    <name type="scientific">Clostridium intestinale DSM 6191</name>
    <dbReference type="NCBI Taxonomy" id="1121320"/>
    <lineage>
        <taxon>Bacteria</taxon>
        <taxon>Bacillati</taxon>
        <taxon>Bacillota</taxon>
        <taxon>Clostridia</taxon>
        <taxon>Eubacteriales</taxon>
        <taxon>Clostridiaceae</taxon>
        <taxon>Clostridium</taxon>
    </lineage>
</organism>
<dbReference type="EMBL" id="FQXU01000015">
    <property type="protein sequence ID" value="SHI53521.1"/>
    <property type="molecule type" value="Genomic_DNA"/>
</dbReference>
<dbReference type="Proteomes" id="UP000184241">
    <property type="component" value="Unassembled WGS sequence"/>
</dbReference>
<evidence type="ECO:0000256" key="1">
    <source>
        <dbReference type="ARBA" id="ARBA00022801"/>
    </source>
</evidence>
<keyword evidence="3" id="KW-0812">Transmembrane</keyword>
<evidence type="ECO:0000256" key="2">
    <source>
        <dbReference type="PIRSR" id="PIRSR605754-1"/>
    </source>
</evidence>
<feature type="active site" description="Proton donor/acceptor" evidence="2">
    <location>
        <position position="117"/>
    </location>
</feature>
<gene>
    <name evidence="4" type="ORF">SAMN02745941_03973</name>
</gene>
<keyword evidence="3" id="KW-0472">Membrane</keyword>
<evidence type="ECO:0000256" key="3">
    <source>
        <dbReference type="SAM" id="Phobius"/>
    </source>
</evidence>
<dbReference type="NCBIfam" id="TIGR01076">
    <property type="entry name" value="sortase_fam"/>
    <property type="match status" value="1"/>
</dbReference>
<proteinExistence type="predicted"/>
<protein>
    <submittedName>
        <fullName evidence="4">Sortase A</fullName>
    </submittedName>
</protein>